<dbReference type="RefSeq" id="WP_073022766.1">
    <property type="nucleotide sequence ID" value="NZ_FQXU01000023.1"/>
</dbReference>
<evidence type="ECO:0000259" key="1">
    <source>
        <dbReference type="Pfam" id="PF02492"/>
    </source>
</evidence>
<organism evidence="2 3">
    <name type="scientific">Clostridium intestinale DSM 6191</name>
    <dbReference type="NCBI Taxonomy" id="1121320"/>
    <lineage>
        <taxon>Bacteria</taxon>
        <taxon>Bacillati</taxon>
        <taxon>Bacillota</taxon>
        <taxon>Clostridia</taxon>
        <taxon>Eubacteriales</taxon>
        <taxon>Clostridiaceae</taxon>
        <taxon>Clostridium</taxon>
    </lineage>
</organism>
<name>A0A1M6EPL9_9CLOT</name>
<dbReference type="InterPro" id="IPR003495">
    <property type="entry name" value="CobW/HypB/UreG_nucleotide-bd"/>
</dbReference>
<dbReference type="Pfam" id="PF02492">
    <property type="entry name" value="cobW"/>
    <property type="match status" value="1"/>
</dbReference>
<sequence length="218" mass="25019">MNTKADIEIITGFIGAGKTTFINSLIKNTYLNIENLLIIQYEQGNQKILDVITNDNNINLEVIPGGSPLDSFHLENILKKYKPHRVIIEYNGTKNLSDLLDVLYSKSIKKIAKVTSTFFITDCLTYDMFLNNMPTLIMPNLYHSNLIIFNNSNKIPEKNLSTITKEIRSINKDSFFLNIDDISKLDNLLDETGFMDRGFFKATRILTKNFISKLILRR</sequence>
<dbReference type="Proteomes" id="UP000184241">
    <property type="component" value="Unassembled WGS sequence"/>
</dbReference>
<evidence type="ECO:0000313" key="2">
    <source>
        <dbReference type="EMBL" id="SHI87434.1"/>
    </source>
</evidence>
<dbReference type="InterPro" id="IPR027417">
    <property type="entry name" value="P-loop_NTPase"/>
</dbReference>
<dbReference type="EMBL" id="FQXU01000023">
    <property type="protein sequence ID" value="SHI87434.1"/>
    <property type="molecule type" value="Genomic_DNA"/>
</dbReference>
<dbReference type="Gene3D" id="3.40.50.300">
    <property type="entry name" value="P-loop containing nucleotide triphosphate hydrolases"/>
    <property type="match status" value="1"/>
</dbReference>
<feature type="domain" description="CobW/HypB/UreG nucleotide-binding" evidence="1">
    <location>
        <begin position="8"/>
        <end position="174"/>
    </location>
</feature>
<protein>
    <submittedName>
        <fullName evidence="2">CobW/HypB/UreG, nucleotide-binding domain</fullName>
    </submittedName>
</protein>
<gene>
    <name evidence="2" type="ORF">SAMN02745941_04487</name>
</gene>
<dbReference type="SUPFAM" id="SSF52540">
    <property type="entry name" value="P-loop containing nucleoside triphosphate hydrolases"/>
    <property type="match status" value="1"/>
</dbReference>
<dbReference type="AlphaFoldDB" id="A0A1M6EPL9"/>
<proteinExistence type="predicted"/>
<accession>A0A1M6EPL9</accession>
<evidence type="ECO:0000313" key="3">
    <source>
        <dbReference type="Proteomes" id="UP000184241"/>
    </source>
</evidence>
<reference evidence="2 3" key="1">
    <citation type="submission" date="2016-11" db="EMBL/GenBank/DDBJ databases">
        <authorList>
            <person name="Jaros S."/>
            <person name="Januszkiewicz K."/>
            <person name="Wedrychowicz H."/>
        </authorList>
    </citation>
    <scope>NUCLEOTIDE SEQUENCE [LARGE SCALE GENOMIC DNA]</scope>
    <source>
        <strain evidence="2 3">DSM 6191</strain>
    </source>
</reference>